<evidence type="ECO:0000313" key="10">
    <source>
        <dbReference type="EMBL" id="EON99168.1"/>
    </source>
</evidence>
<dbReference type="CDD" id="cd07570">
    <property type="entry name" value="GAT_Gln-NAD-synth"/>
    <property type="match status" value="1"/>
</dbReference>
<dbReference type="FunFam" id="3.60.110.10:FF:000003">
    <property type="entry name" value="Glutamine-dependent NAD(+) synthetase"/>
    <property type="match status" value="1"/>
</dbReference>
<gene>
    <name evidence="10" type="ORF">UCRPA7_5304</name>
</gene>
<dbReference type="InterPro" id="IPR014445">
    <property type="entry name" value="Gln-dep_NAD_synthase"/>
</dbReference>
<dbReference type="PROSITE" id="PS50263">
    <property type="entry name" value="CN_HYDROLASE"/>
    <property type="match status" value="1"/>
</dbReference>
<dbReference type="GO" id="GO:0003952">
    <property type="term" value="F:NAD+ synthase (glutamine-hydrolyzing) activity"/>
    <property type="evidence" value="ECO:0007669"/>
    <property type="project" value="UniProtKB-UniRule"/>
</dbReference>
<dbReference type="HAMAP" id="MF_02090">
    <property type="entry name" value="NadE_glutamine_dep"/>
    <property type="match status" value="1"/>
</dbReference>
<dbReference type="KEGG" id="tmn:UCRPA7_5304"/>
<dbReference type="GO" id="GO:0004359">
    <property type="term" value="F:glutaminase activity"/>
    <property type="evidence" value="ECO:0007669"/>
    <property type="project" value="EnsemblFungi"/>
</dbReference>
<dbReference type="Gene3D" id="3.40.50.620">
    <property type="entry name" value="HUPs"/>
    <property type="match status" value="1"/>
</dbReference>
<comment type="catalytic activity">
    <reaction evidence="7 8">
        <text>deamido-NAD(+) + L-glutamine + ATP + H2O = L-glutamate + AMP + diphosphate + NAD(+) + H(+)</text>
        <dbReference type="Rhea" id="RHEA:24384"/>
        <dbReference type="ChEBI" id="CHEBI:15377"/>
        <dbReference type="ChEBI" id="CHEBI:15378"/>
        <dbReference type="ChEBI" id="CHEBI:29985"/>
        <dbReference type="ChEBI" id="CHEBI:30616"/>
        <dbReference type="ChEBI" id="CHEBI:33019"/>
        <dbReference type="ChEBI" id="CHEBI:57540"/>
        <dbReference type="ChEBI" id="CHEBI:58359"/>
        <dbReference type="ChEBI" id="CHEBI:58437"/>
        <dbReference type="ChEBI" id="CHEBI:456215"/>
        <dbReference type="EC" id="6.3.5.1"/>
    </reaction>
</comment>
<evidence type="ECO:0000313" key="11">
    <source>
        <dbReference type="Proteomes" id="UP000014074"/>
    </source>
</evidence>
<dbReference type="SUPFAM" id="SSF56317">
    <property type="entry name" value="Carbon-nitrogen hydrolase"/>
    <property type="match status" value="1"/>
</dbReference>
<dbReference type="RefSeq" id="XP_007916042.1">
    <property type="nucleotide sequence ID" value="XM_007917851.1"/>
</dbReference>
<dbReference type="InterPro" id="IPR003010">
    <property type="entry name" value="C-N_Hydrolase"/>
</dbReference>
<keyword evidence="6 8" id="KW-0520">NAD</keyword>
<keyword evidence="11" id="KW-1185">Reference proteome</keyword>
<evidence type="ECO:0000256" key="6">
    <source>
        <dbReference type="ARBA" id="ARBA00023027"/>
    </source>
</evidence>
<keyword evidence="4 8" id="KW-0547">Nucleotide-binding</keyword>
<dbReference type="Pfam" id="PF00795">
    <property type="entry name" value="CN_hydrolase"/>
    <property type="match status" value="1"/>
</dbReference>
<evidence type="ECO:0000256" key="2">
    <source>
        <dbReference type="ARBA" id="ARBA00007145"/>
    </source>
</evidence>
<dbReference type="Pfam" id="PF02540">
    <property type="entry name" value="NAD_synthase"/>
    <property type="match status" value="1"/>
</dbReference>
<evidence type="ECO:0000256" key="3">
    <source>
        <dbReference type="ARBA" id="ARBA00022598"/>
    </source>
</evidence>
<name>R8BIL0_PHAM7</name>
<proteinExistence type="inferred from homology"/>
<dbReference type="GeneID" id="19325845"/>
<protein>
    <recommendedName>
        <fullName evidence="8">Glutamine-dependent NAD(+) synthetase</fullName>
        <ecNumber evidence="8">6.3.5.1</ecNumber>
    </recommendedName>
    <alternativeName>
        <fullName evidence="8">NAD(+) synthase [glutamine-hydrolyzing]</fullName>
    </alternativeName>
</protein>
<dbReference type="PANTHER" id="PTHR23090">
    <property type="entry name" value="NH 3 /GLUTAMINE-DEPENDENT NAD + SYNTHETASE"/>
    <property type="match status" value="1"/>
</dbReference>
<dbReference type="FunFam" id="3.40.50.620:FF:000036">
    <property type="entry name" value="Glutamine-dependent NAD(+) synthetase"/>
    <property type="match status" value="1"/>
</dbReference>
<dbReference type="GO" id="GO:0005634">
    <property type="term" value="C:nucleus"/>
    <property type="evidence" value="ECO:0007669"/>
    <property type="project" value="EnsemblFungi"/>
</dbReference>
<evidence type="ECO:0000256" key="7">
    <source>
        <dbReference type="ARBA" id="ARBA00052340"/>
    </source>
</evidence>
<dbReference type="CDD" id="cd00553">
    <property type="entry name" value="NAD_synthase"/>
    <property type="match status" value="1"/>
</dbReference>
<dbReference type="GO" id="GO:0005737">
    <property type="term" value="C:cytoplasm"/>
    <property type="evidence" value="ECO:0007669"/>
    <property type="project" value="EnsemblFungi"/>
</dbReference>
<dbReference type="Proteomes" id="UP000014074">
    <property type="component" value="Unassembled WGS sequence"/>
</dbReference>
<dbReference type="PANTHER" id="PTHR23090:SF9">
    <property type="entry name" value="GLUTAMINE-DEPENDENT NAD(+) SYNTHETASE"/>
    <property type="match status" value="1"/>
</dbReference>
<evidence type="ECO:0000259" key="9">
    <source>
        <dbReference type="PROSITE" id="PS50263"/>
    </source>
</evidence>
<evidence type="ECO:0000256" key="1">
    <source>
        <dbReference type="ARBA" id="ARBA00005188"/>
    </source>
</evidence>
<dbReference type="EMBL" id="KB933177">
    <property type="protein sequence ID" value="EON99168.1"/>
    <property type="molecule type" value="Genomic_DNA"/>
</dbReference>
<dbReference type="GO" id="GO:0034354">
    <property type="term" value="P:'de novo' NAD+ biosynthetic process from L-tryptophan"/>
    <property type="evidence" value="ECO:0007669"/>
    <property type="project" value="EnsemblFungi"/>
</dbReference>
<keyword evidence="5 8" id="KW-0067">ATP-binding</keyword>
<reference evidence="11" key="1">
    <citation type="journal article" date="2013" name="Genome Announc.">
        <title>Draft genome sequence of the ascomycete Phaeoacremonium aleophilum strain UCR-PA7, a causal agent of the esca disease complex in grapevines.</title>
        <authorList>
            <person name="Blanco-Ulate B."/>
            <person name="Rolshausen P."/>
            <person name="Cantu D."/>
        </authorList>
    </citation>
    <scope>NUCLEOTIDE SEQUENCE [LARGE SCALE GENOMIC DNA]</scope>
    <source>
        <strain evidence="11">UCR-PA7</strain>
    </source>
</reference>
<dbReference type="eggNOG" id="KOG2303">
    <property type="taxonomic scope" value="Eukaryota"/>
</dbReference>
<dbReference type="OrthoDB" id="2020662at2759"/>
<evidence type="ECO:0000256" key="5">
    <source>
        <dbReference type="ARBA" id="ARBA00022840"/>
    </source>
</evidence>
<dbReference type="SUPFAM" id="SSF52402">
    <property type="entry name" value="Adenine nucleotide alpha hydrolases-like"/>
    <property type="match status" value="1"/>
</dbReference>
<evidence type="ECO:0000256" key="4">
    <source>
        <dbReference type="ARBA" id="ARBA00022741"/>
    </source>
</evidence>
<dbReference type="InterPro" id="IPR003694">
    <property type="entry name" value="NAD_synthase"/>
</dbReference>
<organism evidence="10 11">
    <name type="scientific">Phaeoacremonium minimum (strain UCR-PA7)</name>
    <name type="common">Esca disease fungus</name>
    <name type="synonym">Togninia minima</name>
    <dbReference type="NCBI Taxonomy" id="1286976"/>
    <lineage>
        <taxon>Eukaryota</taxon>
        <taxon>Fungi</taxon>
        <taxon>Dikarya</taxon>
        <taxon>Ascomycota</taxon>
        <taxon>Pezizomycotina</taxon>
        <taxon>Sordariomycetes</taxon>
        <taxon>Sordariomycetidae</taxon>
        <taxon>Togniniales</taxon>
        <taxon>Togniniaceae</taxon>
        <taxon>Phaeoacremonium</taxon>
    </lineage>
</organism>
<keyword evidence="3 8" id="KW-0436">Ligase</keyword>
<dbReference type="InterPro" id="IPR014729">
    <property type="entry name" value="Rossmann-like_a/b/a_fold"/>
</dbReference>
<comment type="similarity">
    <text evidence="2 8">In the C-terminal section; belongs to the NAD synthetase family.</text>
</comment>
<dbReference type="AlphaFoldDB" id="R8BIL0"/>
<dbReference type="InterPro" id="IPR036526">
    <property type="entry name" value="C-N_Hydrolase_sf"/>
</dbReference>
<sequence length="702" mass="79472">MFAQPFEGNTARIIESIHKAKEAGARLRVGPELEICGYGCLDHLIEQDLYLHSYEMLHRILLDKSCYGILLDIGMPVQHRNQRFNCRVLCLDGKILMIRPKMWLANDGNYREMRHFTPWMHPRQTEQFHLPRMLQEVQGTTHVVFGDAVVSTPDTCFGAETCEELFTPNAPHIAMSLDGVEIITNSSGSHFTLQKLDTRLQLIMEATRKCGGIYLYANQQGCDGDRLYYDGSAMILVNGDVVAQGSQFSLNDVEVITATIDLEEVRAYRSSISRGLQAATSDAKYQRIQTSFELSTENEDTDVEIRPTLPIKPRIHSVEEEIALCAGCYLWDYLRRSGTAGYLVPLSGGIDSCATAVIVYSMCRIVIQALEDGNEQVIEDVKRIARYDGEDVLPKTPQALCNQIFTTIYMGMKTQSSKETRQRARDLGEAIGSYHINLDIDEVYQAQKNLVINAINFEPKFKVEGGTQQENLTLQCIQARIRMVTAYEFGQILPTARNRPGGGSLLVLGSANVGESLRGYLTKYDCSSADINPIGSIDKADLKRFIAWAEVNFDLPCLHDFLTAVPTAELEPITETYVQSDEADMGMTYQELTIFGRLRKVNKLGPYGMFQRLVHDWSADRERSPEDDDPAYEPAQIAEKVKKFFHFYAINRHKMTTLTPALFDLRPFLYPSFWKSWGFKKIDWELEKIEKRKAKKAAERGS</sequence>
<dbReference type="UniPathway" id="UPA00253">
    <property type="reaction ID" value="UER00334"/>
</dbReference>
<dbReference type="GO" id="GO:0005524">
    <property type="term" value="F:ATP binding"/>
    <property type="evidence" value="ECO:0007669"/>
    <property type="project" value="UniProtKB-UniRule"/>
</dbReference>
<comment type="pathway">
    <text evidence="1 8">Cofactor biosynthesis; NAD(+) biosynthesis; NAD(+) from deamido-NAD(+) (L-Gln route): step 1/1.</text>
</comment>
<dbReference type="HOGENOM" id="CLU_011884_2_0_1"/>
<dbReference type="EC" id="6.3.5.1" evidence="8"/>
<dbReference type="PIRSF" id="PIRSF006630">
    <property type="entry name" value="NADS_GAT"/>
    <property type="match status" value="1"/>
</dbReference>
<dbReference type="InterPro" id="IPR022310">
    <property type="entry name" value="NAD/GMP_synthase"/>
</dbReference>
<dbReference type="Gene3D" id="3.60.110.10">
    <property type="entry name" value="Carbon-nitrogen hydrolase"/>
    <property type="match status" value="1"/>
</dbReference>
<evidence type="ECO:0000256" key="8">
    <source>
        <dbReference type="PIRNR" id="PIRNR006630"/>
    </source>
</evidence>
<accession>R8BIL0</accession>
<feature type="domain" description="CN hydrolase" evidence="9">
    <location>
        <begin position="1"/>
        <end position="262"/>
    </location>
</feature>